<reference evidence="1 2" key="1">
    <citation type="submission" date="2023-06" db="EMBL/GenBank/DDBJ databases">
        <title>Marinobacter azerbaijanicus a moderately halophilic, isolated from Urmia Lake in Azerbaijan region of Iran.</title>
        <authorList>
            <person name="Sanchez-Porro C."/>
            <person name="Aghdam E.M."/>
            <person name="Saheb S.M."/>
            <person name="Tarhriz V."/>
            <person name="Kazemi E."/>
            <person name="Ammozegar M.A."/>
            <person name="Ventosa A."/>
            <person name="Hejazi M.S."/>
        </authorList>
    </citation>
    <scope>NUCLEOTIDE SEQUENCE [LARGE SCALE GENOMIC DNA]</scope>
    <source>
        <strain evidence="1 2">TBZ242</strain>
    </source>
</reference>
<organism evidence="1 2">
    <name type="scientific">Marinobacter azerbaijanicus</name>
    <dbReference type="NCBI Taxonomy" id="3050455"/>
    <lineage>
        <taxon>Bacteria</taxon>
        <taxon>Pseudomonadati</taxon>
        <taxon>Pseudomonadota</taxon>
        <taxon>Gammaproteobacteria</taxon>
        <taxon>Pseudomonadales</taxon>
        <taxon>Marinobacteraceae</taxon>
        <taxon>Marinobacter</taxon>
    </lineage>
</organism>
<dbReference type="PANTHER" id="PTHR37941:SF1">
    <property type="entry name" value="FUMARASE E-RELATED"/>
    <property type="match status" value="1"/>
</dbReference>
<dbReference type="InterPro" id="IPR038026">
    <property type="entry name" value="MtlR-like_sf"/>
</dbReference>
<evidence type="ECO:0000313" key="1">
    <source>
        <dbReference type="EMBL" id="MDL0431301.1"/>
    </source>
</evidence>
<proteinExistence type="predicted"/>
<dbReference type="SUPFAM" id="SSF158668">
    <property type="entry name" value="MtlR-like"/>
    <property type="match status" value="1"/>
</dbReference>
<evidence type="ECO:0008006" key="3">
    <source>
        <dbReference type="Google" id="ProtNLM"/>
    </source>
</evidence>
<accession>A0ABT7IAV9</accession>
<dbReference type="Gene3D" id="1.20.120.330">
    <property type="entry name" value="Nucleotidyltransferases domain 2"/>
    <property type="match status" value="1"/>
</dbReference>
<sequence>MFEDQKTMEFEFSEASDRAAVIVGASLLDEMLREILLSHLVSDKEKNNKEIFSGNGPLSTFSSKINMSYRLGLISNKERILLHGVRSIRNEFAHKLSKADFSIDSLSQRSKNLSIEKSLLMPFDIPIPSKEGEEVPLPEIKKADVNNPREIYQEAVMYLAYCLRARLMSAKAAQLEELPDFKEATEPAEMMLKIKESQMNDYKALLEKTGVMEDKDQEHLEKHDILIRTQRYCIQRAKLAHESA</sequence>
<name>A0ABT7IAV9_9GAMM</name>
<dbReference type="PANTHER" id="PTHR37941">
    <property type="entry name" value="FUMARASE E-RELATED"/>
    <property type="match status" value="1"/>
</dbReference>
<gene>
    <name evidence="1" type="ORF">QPM17_09190</name>
</gene>
<evidence type="ECO:0000313" key="2">
    <source>
        <dbReference type="Proteomes" id="UP001227964"/>
    </source>
</evidence>
<dbReference type="RefSeq" id="WP_285390374.1">
    <property type="nucleotide sequence ID" value="NZ_JASSVS010000004.1"/>
</dbReference>
<protein>
    <recommendedName>
        <fullName evidence="3">Mannitol repressor</fullName>
    </recommendedName>
</protein>
<dbReference type="InterPro" id="IPR007761">
    <property type="entry name" value="MtlR-like"/>
</dbReference>
<comment type="caution">
    <text evidence="1">The sequence shown here is derived from an EMBL/GenBank/DDBJ whole genome shotgun (WGS) entry which is preliminary data.</text>
</comment>
<dbReference type="Proteomes" id="UP001227964">
    <property type="component" value="Unassembled WGS sequence"/>
</dbReference>
<keyword evidence="2" id="KW-1185">Reference proteome</keyword>
<dbReference type="EMBL" id="JASSVS010000004">
    <property type="protein sequence ID" value="MDL0431301.1"/>
    <property type="molecule type" value="Genomic_DNA"/>
</dbReference>